<dbReference type="OrthoDB" id="206201at2759"/>
<dbReference type="PROSITE" id="PS51892">
    <property type="entry name" value="SUBTILASE"/>
    <property type="match status" value="1"/>
</dbReference>
<evidence type="ECO:0000256" key="6">
    <source>
        <dbReference type="RuleBase" id="RU003355"/>
    </source>
</evidence>
<evidence type="ECO:0000256" key="5">
    <source>
        <dbReference type="PROSITE-ProRule" id="PRU01240"/>
    </source>
</evidence>
<feature type="domain" description="Peptidase S8/S53" evidence="7">
    <location>
        <begin position="148"/>
        <end position="373"/>
    </location>
</feature>
<dbReference type="InterPro" id="IPR023828">
    <property type="entry name" value="Peptidase_S8_Ser-AS"/>
</dbReference>
<comment type="caution">
    <text evidence="8">The sequence shown here is derived from an EMBL/GenBank/DDBJ whole genome shotgun (WGS) entry which is preliminary data.</text>
</comment>
<evidence type="ECO:0000256" key="2">
    <source>
        <dbReference type="ARBA" id="ARBA00022670"/>
    </source>
</evidence>
<dbReference type="Proteomes" id="UP001153678">
    <property type="component" value="Unassembled WGS sequence"/>
</dbReference>
<evidence type="ECO:0000313" key="9">
    <source>
        <dbReference type="Proteomes" id="UP001153678"/>
    </source>
</evidence>
<dbReference type="Gene3D" id="3.40.50.200">
    <property type="entry name" value="Peptidase S8/S53 domain"/>
    <property type="match status" value="1"/>
</dbReference>
<dbReference type="PROSITE" id="PS00138">
    <property type="entry name" value="SUBTILASE_SER"/>
    <property type="match status" value="1"/>
</dbReference>
<dbReference type="PROSITE" id="PS00137">
    <property type="entry name" value="SUBTILASE_HIS"/>
    <property type="match status" value="1"/>
</dbReference>
<keyword evidence="4 5" id="KW-0720">Serine protease</keyword>
<evidence type="ECO:0000256" key="4">
    <source>
        <dbReference type="ARBA" id="ARBA00022825"/>
    </source>
</evidence>
<reference evidence="8" key="1">
    <citation type="submission" date="2022-08" db="EMBL/GenBank/DDBJ databases">
        <authorList>
            <person name="Kallberg Y."/>
            <person name="Tangrot J."/>
            <person name="Rosling A."/>
        </authorList>
    </citation>
    <scope>NUCLEOTIDE SEQUENCE</scope>
    <source>
        <strain evidence="8">Wild A</strain>
    </source>
</reference>
<dbReference type="EMBL" id="CAMKVN010002076">
    <property type="protein sequence ID" value="CAI2179460.1"/>
    <property type="molecule type" value="Genomic_DNA"/>
</dbReference>
<feature type="active site" description="Charge relay system" evidence="5">
    <location>
        <position position="152"/>
    </location>
</feature>
<dbReference type="InterPro" id="IPR022398">
    <property type="entry name" value="Peptidase_S8_His-AS"/>
</dbReference>
<dbReference type="GO" id="GO:0004252">
    <property type="term" value="F:serine-type endopeptidase activity"/>
    <property type="evidence" value="ECO:0007669"/>
    <property type="project" value="UniProtKB-UniRule"/>
</dbReference>
<dbReference type="InterPro" id="IPR034193">
    <property type="entry name" value="PCSK9_ProteinaseK-like"/>
</dbReference>
<dbReference type="PANTHER" id="PTHR43806">
    <property type="entry name" value="PEPTIDASE S8"/>
    <property type="match status" value="1"/>
</dbReference>
<protein>
    <submittedName>
        <fullName evidence="8">11096_t:CDS:1</fullName>
    </submittedName>
</protein>
<evidence type="ECO:0000313" key="8">
    <source>
        <dbReference type="EMBL" id="CAI2179460.1"/>
    </source>
</evidence>
<dbReference type="CDD" id="cd04077">
    <property type="entry name" value="Peptidases_S8_PCSK9_ProteinaseK_like"/>
    <property type="match status" value="1"/>
</dbReference>
<dbReference type="Pfam" id="PF00082">
    <property type="entry name" value="Peptidase_S8"/>
    <property type="match status" value="1"/>
</dbReference>
<keyword evidence="2 5" id="KW-0645">Protease</keyword>
<dbReference type="SUPFAM" id="SSF52743">
    <property type="entry name" value="Subtilisin-like"/>
    <property type="match status" value="1"/>
</dbReference>
<dbReference type="PROSITE" id="PS00136">
    <property type="entry name" value="SUBTILASE_ASP"/>
    <property type="match status" value="1"/>
</dbReference>
<sequence>MKCPDVNVSSSSHLQEFIVFLNTSESTHKSMKKAHFKMLNTCLGHKVEKVTSITSKNGMVKRCDKNIIRDFSVDGSFAAYTGFFDKTFVNYLSNLNDVEFVEKVTKVHISKTTTQTNAPFNLDRIDQANFPLDKNYKFPSEAGCLVNVYVIDTGIDTDNVEFEGRAVFGGVFCDGCAKKDDNGHGTNVAGIIGGKVFGVAKKTQLISVRVLDRIGAGTTTTVSAGIAFVLDRHKKSKNKNTVINISIGGRLSQTINRLIEECTKAGIHVVVSSGNDSEDACNTSPASAPSAITVGATEKSSNNVTDFSNTGSCLDIFAPGRDILAAGLGRSKLLLLTGTSQASPHVAGVLALIISKNGNMSPSMMAKELTRISTKGIVKGLKSDTINLFLRVPN</sequence>
<proteinExistence type="inferred from homology"/>
<dbReference type="AlphaFoldDB" id="A0A9W4SQX3"/>
<dbReference type="InterPro" id="IPR036852">
    <property type="entry name" value="Peptidase_S8/S53_dom_sf"/>
</dbReference>
<feature type="active site" description="Charge relay system" evidence="5">
    <location>
        <position position="340"/>
    </location>
</feature>
<evidence type="ECO:0000256" key="1">
    <source>
        <dbReference type="ARBA" id="ARBA00011073"/>
    </source>
</evidence>
<comment type="similarity">
    <text evidence="1 5 6">Belongs to the peptidase S8 family.</text>
</comment>
<accession>A0A9W4SQX3</accession>
<dbReference type="InterPro" id="IPR000209">
    <property type="entry name" value="Peptidase_S8/S53_dom"/>
</dbReference>
<keyword evidence="3 5" id="KW-0378">Hydrolase</keyword>
<dbReference type="PANTHER" id="PTHR43806:SF11">
    <property type="entry name" value="CEREVISIN-RELATED"/>
    <property type="match status" value="1"/>
</dbReference>
<evidence type="ECO:0000259" key="7">
    <source>
        <dbReference type="Pfam" id="PF00082"/>
    </source>
</evidence>
<dbReference type="InterPro" id="IPR015500">
    <property type="entry name" value="Peptidase_S8_subtilisin-rel"/>
</dbReference>
<feature type="active site" description="Charge relay system" evidence="5">
    <location>
        <position position="184"/>
    </location>
</feature>
<dbReference type="InterPro" id="IPR050131">
    <property type="entry name" value="Peptidase_S8_subtilisin-like"/>
</dbReference>
<gene>
    <name evidence="8" type="ORF">FWILDA_LOCUS9100</name>
</gene>
<dbReference type="GO" id="GO:0005615">
    <property type="term" value="C:extracellular space"/>
    <property type="evidence" value="ECO:0007669"/>
    <property type="project" value="TreeGrafter"/>
</dbReference>
<evidence type="ECO:0000256" key="3">
    <source>
        <dbReference type="ARBA" id="ARBA00022801"/>
    </source>
</evidence>
<dbReference type="FunFam" id="3.40.50.200:FF:000014">
    <property type="entry name" value="Proteinase K"/>
    <property type="match status" value="1"/>
</dbReference>
<name>A0A9W4SQX3_9GLOM</name>
<dbReference type="InterPro" id="IPR023827">
    <property type="entry name" value="Peptidase_S8_Asp-AS"/>
</dbReference>
<dbReference type="PRINTS" id="PR00723">
    <property type="entry name" value="SUBTILISIN"/>
</dbReference>
<organism evidence="8 9">
    <name type="scientific">Funneliformis geosporum</name>
    <dbReference type="NCBI Taxonomy" id="1117311"/>
    <lineage>
        <taxon>Eukaryota</taxon>
        <taxon>Fungi</taxon>
        <taxon>Fungi incertae sedis</taxon>
        <taxon>Mucoromycota</taxon>
        <taxon>Glomeromycotina</taxon>
        <taxon>Glomeromycetes</taxon>
        <taxon>Glomerales</taxon>
        <taxon>Glomeraceae</taxon>
        <taxon>Funneliformis</taxon>
    </lineage>
</organism>
<dbReference type="GO" id="GO:0006508">
    <property type="term" value="P:proteolysis"/>
    <property type="evidence" value="ECO:0007669"/>
    <property type="project" value="UniProtKB-KW"/>
</dbReference>
<keyword evidence="9" id="KW-1185">Reference proteome</keyword>